<feature type="region of interest" description="Disordered" evidence="1">
    <location>
        <begin position="218"/>
        <end position="242"/>
    </location>
</feature>
<feature type="region of interest" description="Disordered" evidence="1">
    <location>
        <begin position="160"/>
        <end position="200"/>
    </location>
</feature>
<protein>
    <submittedName>
        <fullName evidence="2">Uncharacterized protein</fullName>
    </submittedName>
</protein>
<name>A0ABQ0M7G0_MYCCL</name>
<reference evidence="2" key="1">
    <citation type="submission" date="2014-09" db="EMBL/GenBank/DDBJ databases">
        <title>Genome sequence of the luminous mushroom Mycena chlorophos for searching fungal bioluminescence genes.</title>
        <authorList>
            <person name="Tanaka Y."/>
            <person name="Kasuga D."/>
            <person name="Oba Y."/>
            <person name="Hase S."/>
            <person name="Sato K."/>
            <person name="Oba Y."/>
            <person name="Sakakibara Y."/>
        </authorList>
    </citation>
    <scope>NUCLEOTIDE SEQUENCE</scope>
</reference>
<organism evidence="2 3">
    <name type="scientific">Mycena chlorophos</name>
    <name type="common">Agaric fungus</name>
    <name type="synonym">Agaricus chlorophos</name>
    <dbReference type="NCBI Taxonomy" id="658473"/>
    <lineage>
        <taxon>Eukaryota</taxon>
        <taxon>Fungi</taxon>
        <taxon>Dikarya</taxon>
        <taxon>Basidiomycota</taxon>
        <taxon>Agaricomycotina</taxon>
        <taxon>Agaricomycetes</taxon>
        <taxon>Agaricomycetidae</taxon>
        <taxon>Agaricales</taxon>
        <taxon>Marasmiineae</taxon>
        <taxon>Mycenaceae</taxon>
        <taxon>Mycena</taxon>
    </lineage>
</organism>
<proteinExistence type="predicted"/>
<evidence type="ECO:0000256" key="1">
    <source>
        <dbReference type="SAM" id="MobiDB-lite"/>
    </source>
</evidence>
<feature type="compositionally biased region" description="Low complexity" evidence="1">
    <location>
        <begin position="163"/>
        <end position="192"/>
    </location>
</feature>
<dbReference type="EMBL" id="DF849573">
    <property type="protein sequence ID" value="GAT58091.1"/>
    <property type="molecule type" value="Genomic_DNA"/>
</dbReference>
<feature type="compositionally biased region" description="Basic residues" evidence="1">
    <location>
        <begin position="224"/>
        <end position="236"/>
    </location>
</feature>
<evidence type="ECO:0000313" key="2">
    <source>
        <dbReference type="EMBL" id="GAT58091.1"/>
    </source>
</evidence>
<sequence>MFPPFQNVTEFYPGLFLWCDPLCFGRSLASALWQAGEKPSFRSRDLRPCLVISVDTSNWTFTAAPLSATEPADRDGWIRIDTYPVLTWKLNNAWLWVGPPPVIAMSFNQPKFMHPNKDVYYSAEPILSTNLKHYWVHRHTYEAKVLKGLEDSALSYHSRVRSRLSTPSPSRSSASSSASYSPELPQYTSYPSSPQPPAYVARQALPPASAPFAATVYSGSRSPMHSHSHSHSRRAFQAHAEGTTQPLSLPLQPAVVPQGFTEAQRPLGWWRNPSNGWCWHAEHGLVAPTLTNNDNPYGRA</sequence>
<accession>A0ABQ0M7G0</accession>
<gene>
    <name evidence="2" type="ORF">MCHLO_14557</name>
</gene>
<keyword evidence="3" id="KW-1185">Reference proteome</keyword>
<evidence type="ECO:0000313" key="3">
    <source>
        <dbReference type="Proteomes" id="UP000815677"/>
    </source>
</evidence>
<dbReference type="Proteomes" id="UP000815677">
    <property type="component" value="Unassembled WGS sequence"/>
</dbReference>